<dbReference type="Gene3D" id="3.20.20.140">
    <property type="entry name" value="Metal-dependent hydrolases"/>
    <property type="match status" value="1"/>
</dbReference>
<reference evidence="3" key="1">
    <citation type="submission" date="2018-03" db="EMBL/GenBank/DDBJ databases">
        <authorList>
            <person name="Guldener U."/>
        </authorList>
    </citation>
    <scope>NUCLEOTIDE SEQUENCE</scope>
</reference>
<dbReference type="Proteomes" id="UP001187734">
    <property type="component" value="Unassembled WGS sequence"/>
</dbReference>
<dbReference type="SUPFAM" id="SSF51556">
    <property type="entry name" value="Metallo-dependent hydrolases"/>
    <property type="match status" value="1"/>
</dbReference>
<dbReference type="InterPro" id="IPR011059">
    <property type="entry name" value="Metal-dep_hydrolase_composite"/>
</dbReference>
<organism evidence="3 4">
    <name type="scientific">Fusarium torulosum</name>
    <dbReference type="NCBI Taxonomy" id="33205"/>
    <lineage>
        <taxon>Eukaryota</taxon>
        <taxon>Fungi</taxon>
        <taxon>Dikarya</taxon>
        <taxon>Ascomycota</taxon>
        <taxon>Pezizomycotina</taxon>
        <taxon>Sordariomycetes</taxon>
        <taxon>Hypocreomycetidae</taxon>
        <taxon>Hypocreales</taxon>
        <taxon>Nectriaceae</taxon>
        <taxon>Fusarium</taxon>
    </lineage>
</organism>
<dbReference type="SUPFAM" id="SSF51338">
    <property type="entry name" value="Composite domain of metallo-dependent hydrolases"/>
    <property type="match status" value="1"/>
</dbReference>
<accession>A0AAE8M9U6</accession>
<dbReference type="AlphaFoldDB" id="A0AAE8M9U6"/>
<dbReference type="PANTHER" id="PTHR43794:SF11">
    <property type="entry name" value="AMIDOHYDROLASE-RELATED DOMAIN-CONTAINING PROTEIN"/>
    <property type="match status" value="1"/>
</dbReference>
<name>A0AAE8M9U6_9HYPO</name>
<keyword evidence="1 3" id="KW-0378">Hydrolase</keyword>
<dbReference type="InterPro" id="IPR050287">
    <property type="entry name" value="MTA/SAH_deaminase"/>
</dbReference>
<gene>
    <name evidence="3" type="ORF">FTOL_05774</name>
</gene>
<dbReference type="GO" id="GO:0016810">
    <property type="term" value="F:hydrolase activity, acting on carbon-nitrogen (but not peptide) bonds"/>
    <property type="evidence" value="ECO:0007669"/>
    <property type="project" value="InterPro"/>
</dbReference>
<protein>
    <submittedName>
        <fullName evidence="3">Related to cytosine deaminase and related metal-dependent hydrolases</fullName>
    </submittedName>
</protein>
<dbReference type="InterPro" id="IPR032466">
    <property type="entry name" value="Metal_Hydrolase"/>
</dbReference>
<evidence type="ECO:0000256" key="1">
    <source>
        <dbReference type="ARBA" id="ARBA00022801"/>
    </source>
</evidence>
<proteinExistence type="predicted"/>
<evidence type="ECO:0000313" key="4">
    <source>
        <dbReference type="Proteomes" id="UP001187734"/>
    </source>
</evidence>
<dbReference type="EMBL" id="ONZP01000183">
    <property type="protein sequence ID" value="SPJ76043.1"/>
    <property type="molecule type" value="Genomic_DNA"/>
</dbReference>
<dbReference type="InterPro" id="IPR006680">
    <property type="entry name" value="Amidohydro-rel"/>
</dbReference>
<comment type="caution">
    <text evidence="3">The sequence shown here is derived from an EMBL/GenBank/DDBJ whole genome shotgun (WGS) entry which is preliminary data.</text>
</comment>
<evidence type="ECO:0000313" key="3">
    <source>
        <dbReference type="EMBL" id="SPJ76043.1"/>
    </source>
</evidence>
<dbReference type="PANTHER" id="PTHR43794">
    <property type="entry name" value="AMINOHYDROLASE SSNA-RELATED"/>
    <property type="match status" value="1"/>
</dbReference>
<keyword evidence="4" id="KW-1185">Reference proteome</keyword>
<sequence>MASPHSILLQNATLLVPESHGGDRIVPIKNHSLLIEGNKIVRIAAKIDPPSASTEVIDCTSKLISPGFIDTHHHVWQTQVKGRHSDHTLLEYMAPGNMVSHSYKPEDAFWGQLGGCLEALQAGTTTIVDHAHISYSPEHNGAALSGTISSGIRSIYCYCPTARVKTWKPFEFEDTLLPNWLFEQLTNLCKAGPFGKGRVTMGFAFDFYTLPKEVVVGIFERVRSLGIKIITSHYAPSIQDERIVDLLESYGLLDKDILLSHVNPLNDSDAKKIAKAGAAISSTPDTELQTGLGWPVCFQDNAKSISSLGVDCHSNSSGSIVGQMRVALQAERGRRNDRIHNTGKFPGKIQLSIQEVFQLGTIRGAKAINMEDQLGSLEEGKIADLLVWDMLSPGMICAAEENPIGAIILHSSPSDIEAVIVDGQFKKRDGRLATTKLDLELLPELKLDKSEVEWREVALELLKSRDRILGAENASGADDREAAYESSFGLFGIHKDKLVF</sequence>
<dbReference type="Gene3D" id="2.30.40.10">
    <property type="entry name" value="Urease, subunit C, domain 1"/>
    <property type="match status" value="1"/>
</dbReference>
<evidence type="ECO:0000259" key="2">
    <source>
        <dbReference type="Pfam" id="PF01979"/>
    </source>
</evidence>
<dbReference type="Pfam" id="PF01979">
    <property type="entry name" value="Amidohydro_1"/>
    <property type="match status" value="1"/>
</dbReference>
<feature type="domain" description="Amidohydrolase-related" evidence="2">
    <location>
        <begin position="64"/>
        <end position="424"/>
    </location>
</feature>